<feature type="chain" id="PRO_5046801431" description="Argininosuccinate lyase" evidence="2">
    <location>
        <begin position="21"/>
        <end position="57"/>
    </location>
</feature>
<evidence type="ECO:0000256" key="2">
    <source>
        <dbReference type="SAM" id="SignalP"/>
    </source>
</evidence>
<evidence type="ECO:0000313" key="3">
    <source>
        <dbReference type="EMBL" id="WCR06637.1"/>
    </source>
</evidence>
<dbReference type="EMBL" id="CP067136">
    <property type="protein sequence ID" value="WCR06637.1"/>
    <property type="molecule type" value="Genomic_DNA"/>
</dbReference>
<accession>A0ABY7SKT4</accession>
<evidence type="ECO:0000313" key="4">
    <source>
        <dbReference type="Proteomes" id="UP001219349"/>
    </source>
</evidence>
<feature type="region of interest" description="Disordered" evidence="1">
    <location>
        <begin position="25"/>
        <end position="57"/>
    </location>
</feature>
<evidence type="ECO:0000256" key="1">
    <source>
        <dbReference type="SAM" id="MobiDB-lite"/>
    </source>
</evidence>
<dbReference type="RefSeq" id="WP_271885559.1">
    <property type="nucleotide sequence ID" value="NZ_CP067136.1"/>
</dbReference>
<dbReference type="Proteomes" id="UP001219349">
    <property type="component" value="Chromosome"/>
</dbReference>
<keyword evidence="2" id="KW-0732">Signal</keyword>
<protein>
    <recommendedName>
        <fullName evidence="5">Argininosuccinate lyase</fullName>
    </recommendedName>
</protein>
<feature type="signal peptide" evidence="2">
    <location>
        <begin position="1"/>
        <end position="20"/>
    </location>
</feature>
<sequence>MRGLKIVAATIALPALLVLQGCGVDGPPERPATAPKTEAQSSVSVSGYGTIGVTTGS</sequence>
<organism evidence="3 4">
    <name type="scientific">Paracoccus fistulariae</name>
    <dbReference type="NCBI Taxonomy" id="658446"/>
    <lineage>
        <taxon>Bacteria</taxon>
        <taxon>Pseudomonadati</taxon>
        <taxon>Pseudomonadota</taxon>
        <taxon>Alphaproteobacteria</taxon>
        <taxon>Rhodobacterales</taxon>
        <taxon>Paracoccaceae</taxon>
        <taxon>Paracoccus</taxon>
    </lineage>
</organism>
<dbReference type="PROSITE" id="PS51257">
    <property type="entry name" value="PROKAR_LIPOPROTEIN"/>
    <property type="match status" value="1"/>
</dbReference>
<keyword evidence="4" id="KW-1185">Reference proteome</keyword>
<reference evidence="3 4" key="1">
    <citation type="submission" date="2021-01" db="EMBL/GenBank/DDBJ databases">
        <title>Biogeographic distribution of Paracoccus.</title>
        <authorList>
            <person name="Hollensteiner J."/>
            <person name="Leineberger J."/>
            <person name="Brinkhoff T."/>
            <person name="Daniel R."/>
        </authorList>
    </citation>
    <scope>NUCLEOTIDE SEQUENCE [LARGE SCALE GENOMIC DNA]</scope>
    <source>
        <strain evidence="3 4">KCTC 22803</strain>
    </source>
</reference>
<proteinExistence type="predicted"/>
<gene>
    <name evidence="3" type="ORF">JHX87_14300</name>
</gene>
<feature type="compositionally biased region" description="Polar residues" evidence="1">
    <location>
        <begin position="38"/>
        <end position="57"/>
    </location>
</feature>
<name>A0ABY7SKT4_9RHOB</name>
<evidence type="ECO:0008006" key="5">
    <source>
        <dbReference type="Google" id="ProtNLM"/>
    </source>
</evidence>